<feature type="transmembrane region" description="Helical" evidence="1">
    <location>
        <begin position="72"/>
        <end position="93"/>
    </location>
</feature>
<dbReference type="OrthoDB" id="419711at2759"/>
<dbReference type="Proteomes" id="UP000800097">
    <property type="component" value="Unassembled WGS sequence"/>
</dbReference>
<gene>
    <name evidence="2" type="ORF">EI97DRAFT_428422</name>
</gene>
<dbReference type="RefSeq" id="XP_033648891.1">
    <property type="nucleotide sequence ID" value="XM_033797245.1"/>
</dbReference>
<evidence type="ECO:0000313" key="3">
    <source>
        <dbReference type="Proteomes" id="UP000800097"/>
    </source>
</evidence>
<keyword evidence="1" id="KW-0812">Transmembrane</keyword>
<feature type="transmembrane region" description="Helical" evidence="1">
    <location>
        <begin position="170"/>
        <end position="191"/>
    </location>
</feature>
<dbReference type="AlphaFoldDB" id="A0A6A6J4N1"/>
<evidence type="ECO:0000313" key="2">
    <source>
        <dbReference type="EMBL" id="KAF2271352.1"/>
    </source>
</evidence>
<dbReference type="PANTHER" id="PTHR12242">
    <property type="entry name" value="OS02G0130600 PROTEIN-RELATED"/>
    <property type="match status" value="1"/>
</dbReference>
<feature type="transmembrane region" description="Helical" evidence="1">
    <location>
        <begin position="211"/>
        <end position="234"/>
    </location>
</feature>
<keyword evidence="1" id="KW-0472">Membrane</keyword>
<dbReference type="GeneID" id="54550420"/>
<protein>
    <recommendedName>
        <fullName evidence="4">FAR-17a/AIG1-like protein</fullName>
    </recommendedName>
</protein>
<evidence type="ECO:0008006" key="4">
    <source>
        <dbReference type="Google" id="ProtNLM"/>
    </source>
</evidence>
<proteinExistence type="predicted"/>
<dbReference type="GO" id="GO:0016020">
    <property type="term" value="C:membrane"/>
    <property type="evidence" value="ECO:0007669"/>
    <property type="project" value="TreeGrafter"/>
</dbReference>
<keyword evidence="1" id="KW-1133">Transmembrane helix</keyword>
<dbReference type="EMBL" id="ML986547">
    <property type="protein sequence ID" value="KAF2271352.1"/>
    <property type="molecule type" value="Genomic_DNA"/>
</dbReference>
<accession>A0A6A6J4N1</accession>
<dbReference type="PANTHER" id="PTHR12242:SF1">
    <property type="entry name" value="MYND-TYPE DOMAIN-CONTAINING PROTEIN"/>
    <property type="match status" value="1"/>
</dbReference>
<name>A0A6A6J4N1_WESOR</name>
<evidence type="ECO:0000256" key="1">
    <source>
        <dbReference type="SAM" id="Phobius"/>
    </source>
</evidence>
<reference evidence="2" key="1">
    <citation type="journal article" date="2020" name="Stud. Mycol.">
        <title>101 Dothideomycetes genomes: a test case for predicting lifestyles and emergence of pathogens.</title>
        <authorList>
            <person name="Haridas S."/>
            <person name="Albert R."/>
            <person name="Binder M."/>
            <person name="Bloem J."/>
            <person name="Labutti K."/>
            <person name="Salamov A."/>
            <person name="Andreopoulos B."/>
            <person name="Baker S."/>
            <person name="Barry K."/>
            <person name="Bills G."/>
            <person name="Bluhm B."/>
            <person name="Cannon C."/>
            <person name="Castanera R."/>
            <person name="Culley D."/>
            <person name="Daum C."/>
            <person name="Ezra D."/>
            <person name="Gonzalez J."/>
            <person name="Henrissat B."/>
            <person name="Kuo A."/>
            <person name="Liang C."/>
            <person name="Lipzen A."/>
            <person name="Lutzoni F."/>
            <person name="Magnuson J."/>
            <person name="Mondo S."/>
            <person name="Nolan M."/>
            <person name="Ohm R."/>
            <person name="Pangilinan J."/>
            <person name="Park H.-J."/>
            <person name="Ramirez L."/>
            <person name="Alfaro M."/>
            <person name="Sun H."/>
            <person name="Tritt A."/>
            <person name="Yoshinaga Y."/>
            <person name="Zwiers L.-H."/>
            <person name="Turgeon B."/>
            <person name="Goodwin S."/>
            <person name="Spatafora J."/>
            <person name="Crous P."/>
            <person name="Grigoriev I."/>
        </authorList>
    </citation>
    <scope>NUCLEOTIDE SEQUENCE</scope>
    <source>
        <strain evidence="2">CBS 379.55</strain>
    </source>
</reference>
<sequence>MANKHIFGPNYSNFDTSYRYETSWLFSPTVLFIIRGFLSLYAFTTIFTIFGYNGANGLSENSERSFSYFTNLTYWGLAFYFLFAALHSGSYAFTGTPLLARWPKVLQIAHGMFYSTIVVYPWIVTIVFWALLYSSFDSPFSTWTNTSQHALNAVYALFEIIFPRTDPLPFIDLVPVVVILALYLGLAYVTHATQGFYVYSFLDNTKNSSGVVAGYIVGILVGSVIIFIIVRYLIVFRIWVTEKKLGMTGKFSCRGVSRAVEADAEKGLNRPSAEAEVH</sequence>
<keyword evidence="3" id="KW-1185">Reference proteome</keyword>
<organism evidence="2 3">
    <name type="scientific">Westerdykella ornata</name>
    <dbReference type="NCBI Taxonomy" id="318751"/>
    <lineage>
        <taxon>Eukaryota</taxon>
        <taxon>Fungi</taxon>
        <taxon>Dikarya</taxon>
        <taxon>Ascomycota</taxon>
        <taxon>Pezizomycotina</taxon>
        <taxon>Dothideomycetes</taxon>
        <taxon>Pleosporomycetidae</taxon>
        <taxon>Pleosporales</taxon>
        <taxon>Sporormiaceae</taxon>
        <taxon>Westerdykella</taxon>
    </lineage>
</organism>
<feature type="transmembrane region" description="Helical" evidence="1">
    <location>
        <begin position="30"/>
        <end position="52"/>
    </location>
</feature>
<feature type="transmembrane region" description="Helical" evidence="1">
    <location>
        <begin position="113"/>
        <end position="133"/>
    </location>
</feature>